<dbReference type="InterPro" id="IPR007214">
    <property type="entry name" value="YbaK/aa-tRNA-synth-assoc-dom"/>
</dbReference>
<evidence type="ECO:0000313" key="5">
    <source>
        <dbReference type="Proteomes" id="UP001183648"/>
    </source>
</evidence>
<dbReference type="Gene3D" id="3.90.960.10">
    <property type="entry name" value="YbaK/aminoacyl-tRNA synthetase-associated domain"/>
    <property type="match status" value="1"/>
</dbReference>
<dbReference type="RefSeq" id="WP_310306017.1">
    <property type="nucleotide sequence ID" value="NZ_BAAAPS010000005.1"/>
</dbReference>
<feature type="region of interest" description="Disordered" evidence="2">
    <location>
        <begin position="61"/>
        <end position="81"/>
    </location>
</feature>
<dbReference type="Pfam" id="PF00293">
    <property type="entry name" value="NUDIX"/>
    <property type="match status" value="1"/>
</dbReference>
<reference evidence="4 5" key="1">
    <citation type="submission" date="2023-07" db="EMBL/GenBank/DDBJ databases">
        <title>Sequencing the genomes of 1000 actinobacteria strains.</title>
        <authorList>
            <person name="Klenk H.-P."/>
        </authorList>
    </citation>
    <scope>NUCLEOTIDE SEQUENCE [LARGE SCALE GENOMIC DNA]</scope>
    <source>
        <strain evidence="4 5">DSM 19426</strain>
    </source>
</reference>
<comment type="caution">
    <text evidence="4">The sequence shown here is derived from an EMBL/GenBank/DDBJ whole genome shotgun (WGS) entry which is preliminary data.</text>
</comment>
<dbReference type="InterPro" id="IPR000086">
    <property type="entry name" value="NUDIX_hydrolase_dom"/>
</dbReference>
<sequence>MTSAEPIELVGLVDDQGRPAGSAPRDVVRRDNLRHRSTAVLVRRPSDGAVYVHLRSPGKDWAPSHHDAAAGGVLGPEEDPAEGARRELAEELGIEDVELTPLLVAAYDDEQVRTVAHVFEVWYDGPVRHADGEVVSGEWRSLPDLVDHLADPGWAFVPDTRALLDRLADDATGDWGLLRALRHARRLGLDVEVRRHGPVSSLAEAAAARGVDPASLVKTLVVRLSDDDHRLVLVPGGRKISWPPLRALWGVNRTSMPDAAAALAVTGYPRGTITPLGTRTDLPVVADSHVTGTVSIGGGAHGVGLTVDAGALVAALGATVADVTEPE</sequence>
<dbReference type="Proteomes" id="UP001183648">
    <property type="component" value="Unassembled WGS sequence"/>
</dbReference>
<dbReference type="EMBL" id="JAVDYG010000001">
    <property type="protein sequence ID" value="MDR7364395.1"/>
    <property type="molecule type" value="Genomic_DNA"/>
</dbReference>
<organism evidence="4 5">
    <name type="scientific">Nocardioides marmoribigeumensis</name>
    <dbReference type="NCBI Taxonomy" id="433649"/>
    <lineage>
        <taxon>Bacteria</taxon>
        <taxon>Bacillati</taxon>
        <taxon>Actinomycetota</taxon>
        <taxon>Actinomycetes</taxon>
        <taxon>Propionibacteriales</taxon>
        <taxon>Nocardioidaceae</taxon>
        <taxon>Nocardioides</taxon>
    </lineage>
</organism>
<evidence type="ECO:0000256" key="2">
    <source>
        <dbReference type="SAM" id="MobiDB-lite"/>
    </source>
</evidence>
<evidence type="ECO:0000313" key="4">
    <source>
        <dbReference type="EMBL" id="MDR7364395.1"/>
    </source>
</evidence>
<protein>
    <submittedName>
        <fullName evidence="4">Prolyl-tRNA editing enzyme YbaK/EbsC (Cys-tRNA(Pro) deacylase)/8-oxo-dGTP pyrophosphatase MutT (NUDIX family)</fullName>
    </submittedName>
</protein>
<accession>A0ABU2C162</accession>
<dbReference type="PROSITE" id="PS51462">
    <property type="entry name" value="NUDIX"/>
    <property type="match status" value="1"/>
</dbReference>
<dbReference type="CDD" id="cd04332">
    <property type="entry name" value="YbaK_like"/>
    <property type="match status" value="1"/>
</dbReference>
<dbReference type="SUPFAM" id="SSF55811">
    <property type="entry name" value="Nudix"/>
    <property type="match status" value="1"/>
</dbReference>
<proteinExistence type="predicted"/>
<dbReference type="InterPro" id="IPR015797">
    <property type="entry name" value="NUDIX_hydrolase-like_dom_sf"/>
</dbReference>
<evidence type="ECO:0000259" key="3">
    <source>
        <dbReference type="PROSITE" id="PS51462"/>
    </source>
</evidence>
<feature type="domain" description="Nudix hydrolase" evidence="3">
    <location>
        <begin position="33"/>
        <end position="162"/>
    </location>
</feature>
<name>A0ABU2C162_9ACTN</name>
<dbReference type="InterPro" id="IPR020084">
    <property type="entry name" value="NUDIX_hydrolase_CS"/>
</dbReference>
<keyword evidence="5" id="KW-1185">Reference proteome</keyword>
<dbReference type="InterPro" id="IPR036754">
    <property type="entry name" value="YbaK/aa-tRNA-synt-asso_dom_sf"/>
</dbReference>
<evidence type="ECO:0000256" key="1">
    <source>
        <dbReference type="ARBA" id="ARBA00022801"/>
    </source>
</evidence>
<dbReference type="SUPFAM" id="SSF55826">
    <property type="entry name" value="YbaK/ProRS associated domain"/>
    <property type="match status" value="1"/>
</dbReference>
<dbReference type="PANTHER" id="PTHR30411">
    <property type="entry name" value="CYTOPLASMIC PROTEIN"/>
    <property type="match status" value="1"/>
</dbReference>
<dbReference type="PROSITE" id="PS00893">
    <property type="entry name" value="NUDIX_BOX"/>
    <property type="match status" value="1"/>
</dbReference>
<keyword evidence="1" id="KW-0378">Hydrolase</keyword>
<gene>
    <name evidence="4" type="ORF">J2S63_003948</name>
</gene>
<dbReference type="Pfam" id="PF04073">
    <property type="entry name" value="tRNA_edit"/>
    <property type="match status" value="1"/>
</dbReference>
<dbReference type="Gene3D" id="3.90.79.10">
    <property type="entry name" value="Nucleoside Triphosphate Pyrophosphohydrolase"/>
    <property type="match status" value="1"/>
</dbReference>
<dbReference type="PANTHER" id="PTHR30411:SF1">
    <property type="entry name" value="CYTOPLASMIC PROTEIN"/>
    <property type="match status" value="1"/>
</dbReference>